<dbReference type="EMBL" id="CP060412">
    <property type="protein sequence ID" value="QNK01697.1"/>
    <property type="molecule type" value="Genomic_DNA"/>
</dbReference>
<dbReference type="AlphaFoldDB" id="A0A7G8Q4I9"/>
<dbReference type="Proteomes" id="UP000515873">
    <property type="component" value="Chromosome"/>
</dbReference>
<evidence type="ECO:0000313" key="2">
    <source>
        <dbReference type="Proteomes" id="UP000515873"/>
    </source>
</evidence>
<gene>
    <name evidence="1" type="ORF">H8F01_00510</name>
</gene>
<reference evidence="1 2" key="1">
    <citation type="submission" date="2020-08" db="EMBL/GenBank/DDBJ databases">
        <title>Dyella sp. G9 isolated from forest soil.</title>
        <authorList>
            <person name="Fu J."/>
            <person name="Qiu L."/>
        </authorList>
    </citation>
    <scope>NUCLEOTIDE SEQUENCE [LARGE SCALE GENOMIC DNA]</scope>
    <source>
        <strain evidence="1 2">G9</strain>
    </source>
</reference>
<dbReference type="KEGG" id="dtl:H8F01_00510"/>
<protein>
    <submittedName>
        <fullName evidence="1">Uncharacterized protein</fullName>
    </submittedName>
</protein>
<keyword evidence="2" id="KW-1185">Reference proteome</keyword>
<organism evidence="1 2">
    <name type="scientific">Dyella telluris</name>
    <dbReference type="NCBI Taxonomy" id="2763498"/>
    <lineage>
        <taxon>Bacteria</taxon>
        <taxon>Pseudomonadati</taxon>
        <taxon>Pseudomonadota</taxon>
        <taxon>Gammaproteobacteria</taxon>
        <taxon>Lysobacterales</taxon>
        <taxon>Rhodanobacteraceae</taxon>
        <taxon>Dyella</taxon>
    </lineage>
</organism>
<evidence type="ECO:0000313" key="1">
    <source>
        <dbReference type="EMBL" id="QNK01697.1"/>
    </source>
</evidence>
<dbReference type="RefSeq" id="WP_187057156.1">
    <property type="nucleotide sequence ID" value="NZ_CP060412.1"/>
</dbReference>
<accession>A0A7G8Q4I9</accession>
<name>A0A7G8Q4I9_9GAMM</name>
<sequence length="124" mass="14117">MNQHFSSNDPNHRIQMAHVKELSTDKLSGESFKYTFHDVKKLWEGHYGGPSGWAQKTAKERDDYLQGLKDCANAVKKIAEMEPDMGHKRSMLACYHGTIWIYAWISHLTVDGQFCDDLLDAVGS</sequence>
<proteinExistence type="predicted"/>